<evidence type="ECO:0000313" key="3">
    <source>
        <dbReference type="Proteomes" id="UP000178534"/>
    </source>
</evidence>
<dbReference type="EMBL" id="MHLP01000024">
    <property type="protein sequence ID" value="OGZ12298.1"/>
    <property type="molecule type" value="Genomic_DNA"/>
</dbReference>
<gene>
    <name evidence="2" type="ORF">A2942_00895</name>
</gene>
<dbReference type="Proteomes" id="UP000178534">
    <property type="component" value="Unassembled WGS sequence"/>
</dbReference>
<keyword evidence="1" id="KW-0472">Membrane</keyword>
<name>A0A1G2DHL1_9BACT</name>
<keyword evidence="1" id="KW-1133">Transmembrane helix</keyword>
<evidence type="ECO:0000313" key="2">
    <source>
        <dbReference type="EMBL" id="OGZ12298.1"/>
    </source>
</evidence>
<sequence>MDHNILGDVDAPESESELYGSLRSFYIIAKFNAFYTTLFLISTFIVETILNTIRLNEKIKNVFDQLIIDWQPLQYFQGFYPSGDKPIEIVASAHVYVYIFAIAFYAGLRLVHHRTIENRKEWPGEGEERKKNLRELSFSRAPAGW</sequence>
<proteinExistence type="predicted"/>
<protein>
    <submittedName>
        <fullName evidence="2">Uncharacterized protein</fullName>
    </submittedName>
</protein>
<keyword evidence="1" id="KW-0812">Transmembrane</keyword>
<dbReference type="STRING" id="1798665.A2942_00895"/>
<feature type="transmembrane region" description="Helical" evidence="1">
    <location>
        <begin position="33"/>
        <end position="53"/>
    </location>
</feature>
<comment type="caution">
    <text evidence="2">The sequence shown here is derived from an EMBL/GenBank/DDBJ whole genome shotgun (WGS) entry which is preliminary data.</text>
</comment>
<reference evidence="2 3" key="1">
    <citation type="journal article" date="2016" name="Nat. Commun.">
        <title>Thousands of microbial genomes shed light on interconnected biogeochemical processes in an aquifer system.</title>
        <authorList>
            <person name="Anantharaman K."/>
            <person name="Brown C.T."/>
            <person name="Hug L.A."/>
            <person name="Sharon I."/>
            <person name="Castelle C.J."/>
            <person name="Probst A.J."/>
            <person name="Thomas B.C."/>
            <person name="Singh A."/>
            <person name="Wilkins M.J."/>
            <person name="Karaoz U."/>
            <person name="Brodie E.L."/>
            <person name="Williams K.H."/>
            <person name="Hubbard S.S."/>
            <person name="Banfield J.F."/>
        </authorList>
    </citation>
    <scope>NUCLEOTIDE SEQUENCE [LARGE SCALE GENOMIC DNA]</scope>
</reference>
<evidence type="ECO:0000256" key="1">
    <source>
        <dbReference type="SAM" id="Phobius"/>
    </source>
</evidence>
<organism evidence="2 3">
    <name type="scientific">Candidatus Lloydbacteria bacterium RIFCSPLOWO2_01_FULL_50_20</name>
    <dbReference type="NCBI Taxonomy" id="1798665"/>
    <lineage>
        <taxon>Bacteria</taxon>
        <taxon>Candidatus Lloydiibacteriota</taxon>
    </lineage>
</organism>
<feature type="transmembrane region" description="Helical" evidence="1">
    <location>
        <begin position="89"/>
        <end position="111"/>
    </location>
</feature>
<accession>A0A1G2DHL1</accession>
<dbReference type="AlphaFoldDB" id="A0A1G2DHL1"/>